<dbReference type="RefSeq" id="WP_011263176.1">
    <property type="nucleotide sequence ID" value="NZ_BMPC01000010.1"/>
</dbReference>
<evidence type="ECO:0000256" key="1">
    <source>
        <dbReference type="SAM" id="SignalP"/>
    </source>
</evidence>
<dbReference type="EMBL" id="WOBO01000015">
    <property type="protein sequence ID" value="MUK46369.1"/>
    <property type="molecule type" value="Genomic_DNA"/>
</dbReference>
<dbReference type="OMA" id="FTENTHF"/>
<dbReference type="Proteomes" id="UP000448038">
    <property type="component" value="Unassembled WGS sequence"/>
</dbReference>
<dbReference type="EMBL" id="WOBN01000014">
    <property type="protein sequence ID" value="MUK49412.1"/>
    <property type="molecule type" value="Genomic_DNA"/>
</dbReference>
<organism evidence="3 5">
    <name type="scientific">Aliivibrio fischeri</name>
    <name type="common">Vibrio fischeri</name>
    <dbReference type="NCBI Taxonomy" id="668"/>
    <lineage>
        <taxon>Bacteria</taxon>
        <taxon>Pseudomonadati</taxon>
        <taxon>Pseudomonadota</taxon>
        <taxon>Gammaproteobacteria</taxon>
        <taxon>Vibrionales</taxon>
        <taxon>Vibrionaceae</taxon>
        <taxon>Aliivibrio</taxon>
    </lineage>
</organism>
<sequence length="179" mass="19760">MASTKFIKKAFLLATALSSSTAMANNFPYSFFEARIGTSPGTYGVQVNQQFTENSHLIAKADTKFSGDWDISGGIGFNGPVNEFSDIYGQLLLHNVKDKGSDKFGDEMLTEINIGFRVWLMQQIEVGAQYGQLFDSNDSKNIGSVHFRFHSTEQLSVGAEAKFNGVYGGQMMMTARFTF</sequence>
<reference evidence="4 5" key="1">
    <citation type="submission" date="2019-11" db="EMBL/GenBank/DDBJ databases">
        <title>Using colonization assays and comparative genomics to discover symbiosis behaviors and factors in Vibrio fischeri.</title>
        <authorList>
            <person name="Bongrand C."/>
            <person name="Moriano-Gutierrez S."/>
            <person name="Arevalo P."/>
            <person name="Mcfall-Ngai M."/>
            <person name="Visick K."/>
            <person name="Polz M.F."/>
            <person name="Ruby E.G."/>
        </authorList>
    </citation>
    <scope>NUCLEOTIDE SEQUENCE [LARGE SCALE GENOMIC DNA]</scope>
    <source>
        <strain evidence="2">Emors.3.2</strain>
        <strain evidence="4">emors.3.2</strain>
        <strain evidence="3">Emors.4.1</strain>
        <strain evidence="5">emors.4.1</strain>
    </source>
</reference>
<evidence type="ECO:0000313" key="4">
    <source>
        <dbReference type="Proteomes" id="UP000435323"/>
    </source>
</evidence>
<dbReference type="AlphaFoldDB" id="A0A1B9PH50"/>
<protein>
    <recommendedName>
        <fullName evidence="6">Outer membrane protein beta-barrel domain-containing protein</fullName>
    </recommendedName>
</protein>
<comment type="caution">
    <text evidence="3">The sequence shown here is derived from an EMBL/GenBank/DDBJ whole genome shotgun (WGS) entry which is preliminary data.</text>
</comment>
<evidence type="ECO:0000313" key="3">
    <source>
        <dbReference type="EMBL" id="MUK49412.1"/>
    </source>
</evidence>
<feature type="signal peptide" evidence="1">
    <location>
        <begin position="1"/>
        <end position="24"/>
    </location>
</feature>
<evidence type="ECO:0000313" key="5">
    <source>
        <dbReference type="Proteomes" id="UP000448038"/>
    </source>
</evidence>
<dbReference type="Proteomes" id="UP000435323">
    <property type="component" value="Unassembled WGS sequence"/>
</dbReference>
<keyword evidence="1" id="KW-0732">Signal</keyword>
<gene>
    <name evidence="2" type="ORF">GNP77_13345</name>
    <name evidence="3" type="ORF">GNP88_09525</name>
</gene>
<evidence type="ECO:0000313" key="2">
    <source>
        <dbReference type="EMBL" id="MUK46369.1"/>
    </source>
</evidence>
<dbReference type="GeneID" id="54165609"/>
<proteinExistence type="predicted"/>
<name>A0A1B9PH50_ALIFS</name>
<feature type="chain" id="PRO_5042684614" description="Outer membrane protein beta-barrel domain-containing protein" evidence="1">
    <location>
        <begin position="25"/>
        <end position="179"/>
    </location>
</feature>
<evidence type="ECO:0008006" key="6">
    <source>
        <dbReference type="Google" id="ProtNLM"/>
    </source>
</evidence>
<accession>A0A1B9PH50</accession>